<evidence type="ECO:0000313" key="3">
    <source>
        <dbReference type="Proteomes" id="UP000198848"/>
    </source>
</evidence>
<proteinExistence type="predicted"/>
<feature type="compositionally biased region" description="Basic and acidic residues" evidence="1">
    <location>
        <begin position="169"/>
        <end position="190"/>
    </location>
</feature>
<feature type="region of interest" description="Disordered" evidence="1">
    <location>
        <begin position="128"/>
        <end position="190"/>
    </location>
</feature>
<feature type="region of interest" description="Disordered" evidence="1">
    <location>
        <begin position="87"/>
        <end position="109"/>
    </location>
</feature>
<name>A0A1H1EDZ8_NATTX</name>
<reference evidence="3" key="1">
    <citation type="submission" date="2016-10" db="EMBL/GenBank/DDBJ databases">
        <authorList>
            <person name="Varghese N."/>
            <person name="Submissions S."/>
        </authorList>
    </citation>
    <scope>NUCLEOTIDE SEQUENCE [LARGE SCALE GENOMIC DNA]</scope>
    <source>
        <strain evidence="3">DSM 24767</strain>
    </source>
</reference>
<dbReference type="InterPro" id="IPR058370">
    <property type="entry name" value="DUF8057"/>
</dbReference>
<dbReference type="RefSeq" id="WP_090379867.1">
    <property type="nucleotide sequence ID" value="NZ_FNLC01000002.1"/>
</dbReference>
<gene>
    <name evidence="2" type="ORF">SAMN04489842_1546</name>
</gene>
<dbReference type="Pfam" id="PF26244">
    <property type="entry name" value="DUF8057"/>
    <property type="match status" value="1"/>
</dbReference>
<sequence>MYERNFGTDWETLDDRDQIIGRAFALGVAEELGEEYPGELDRLTEAAETTYDRSFVEIAYQKGRERAGATRPTVSRDEQVWEQLVEEKTTVDPDDMPDSVDLDETLGLPRPLRGLDIDTFYVDSTQRVRRPSFLERQRPKPRSDSDGNDRTDSDENEDDKKSSNWWDTNVKRDMASKANRNDDSDGRETN</sequence>
<protein>
    <submittedName>
        <fullName evidence="2">Uncharacterized protein</fullName>
    </submittedName>
</protein>
<accession>A0A1H1EDZ8</accession>
<dbReference type="EMBL" id="FNLC01000002">
    <property type="protein sequence ID" value="SDQ86864.1"/>
    <property type="molecule type" value="Genomic_DNA"/>
</dbReference>
<dbReference type="OrthoDB" id="252552at2157"/>
<organism evidence="2 3">
    <name type="scientific">Natronobacterium texcoconense</name>
    <dbReference type="NCBI Taxonomy" id="1095778"/>
    <lineage>
        <taxon>Archaea</taxon>
        <taxon>Methanobacteriati</taxon>
        <taxon>Methanobacteriota</taxon>
        <taxon>Stenosarchaea group</taxon>
        <taxon>Halobacteria</taxon>
        <taxon>Halobacteriales</taxon>
        <taxon>Natrialbaceae</taxon>
        <taxon>Natronobacterium</taxon>
    </lineage>
</organism>
<dbReference type="Proteomes" id="UP000198848">
    <property type="component" value="Unassembled WGS sequence"/>
</dbReference>
<feature type="compositionally biased region" description="Basic and acidic residues" evidence="1">
    <location>
        <begin position="132"/>
        <end position="162"/>
    </location>
</feature>
<evidence type="ECO:0000256" key="1">
    <source>
        <dbReference type="SAM" id="MobiDB-lite"/>
    </source>
</evidence>
<feature type="compositionally biased region" description="Acidic residues" evidence="1">
    <location>
        <begin position="92"/>
        <end position="104"/>
    </location>
</feature>
<evidence type="ECO:0000313" key="2">
    <source>
        <dbReference type="EMBL" id="SDQ86864.1"/>
    </source>
</evidence>
<keyword evidence="3" id="KW-1185">Reference proteome</keyword>
<dbReference type="AlphaFoldDB" id="A0A1H1EDZ8"/>
<dbReference type="STRING" id="1095778.SAMN04489842_1546"/>